<evidence type="ECO:0000313" key="2">
    <source>
        <dbReference type="Proteomes" id="UP001239111"/>
    </source>
</evidence>
<reference evidence="1" key="1">
    <citation type="submission" date="2023-04" db="EMBL/GenBank/DDBJ databases">
        <title>A chromosome-level genome assembly of the parasitoid wasp Eretmocerus hayati.</title>
        <authorList>
            <person name="Zhong Y."/>
            <person name="Liu S."/>
            <person name="Liu Y."/>
        </authorList>
    </citation>
    <scope>NUCLEOTIDE SEQUENCE</scope>
    <source>
        <strain evidence="1">ZJU_SS_LIU_2023</strain>
    </source>
</reference>
<dbReference type="EMBL" id="CM056741">
    <property type="protein sequence ID" value="KAJ8688006.1"/>
    <property type="molecule type" value="Genomic_DNA"/>
</dbReference>
<keyword evidence="2" id="KW-1185">Reference proteome</keyword>
<evidence type="ECO:0000313" key="1">
    <source>
        <dbReference type="EMBL" id="KAJ8688006.1"/>
    </source>
</evidence>
<sequence>MMSTISEYLEKITFFSSYVETPATDKNKREVDRSRLIQELQDEIEMETYNTEKKVKLEEQQMRQRRYQLKKTWYLVTGRRAAFTDYSLKCLEDEEWLRYTSCDGLPDPAALPELNTFLYLWSLDDAEADMKTLPRQCEIVTYLIDKLDDIIELSISADPGYIRDCRKIRQKFREKLQHWVDMASYCLLRHIERDTVRIDLKNAKFVQQLTPLVCCFWALIRLPISMKQIPEKDRKPVEVTFEEVGLTVKMPLDLNCYSTAVRVLWYGYDHYSDLVTSFTMPNLPDMYIADLDLLQFSEREWARLSHIRDEQRESRAARLEEKRSMIEKILRPPPPPEKSKKSKKAQAKKSAAERAELAATPPAPPQQLISPEEIILQHEEEIRKESRRLLFTRCKKTEVNLRKYAILGGLYRIDLINQPPQPKDMRREIYLTTLQLPKELELIEFLRPYKAPPPAPDAERTPEVIEAEIKALEAAMEALALVTLKLPDSVLWFEPPLVAHWLPEERVWSTEDVHDIKYNEEKQTIAFRTGRLGIHALAGFRYVNLPFQSWELKPESTKSGGQGVILALTGAIIQIELLVREDLVCLHSIAGGGSTTLTDMTGSFMKLHALIHKMRGAGCDFFPEMDAASYLKGLSLKHSVAANHLQACMGLLSTAYVFSWSRWNATRGAREIVMQLKEVHGCIAKQRSNAMLLLVKPSSATIVNCSEVSPEFSDELADSNDKFYADVYHYALHNAGIKSRLAMKNISFKLSTTVANVLLATNVINFSA</sequence>
<name>A0ACC2PYI6_9HYME</name>
<comment type="caution">
    <text evidence="1">The sequence shown here is derived from an EMBL/GenBank/DDBJ whole genome shotgun (WGS) entry which is preliminary data.</text>
</comment>
<protein>
    <submittedName>
        <fullName evidence="1">Uncharacterized protein</fullName>
    </submittedName>
</protein>
<organism evidence="1 2">
    <name type="scientific">Eretmocerus hayati</name>
    <dbReference type="NCBI Taxonomy" id="131215"/>
    <lineage>
        <taxon>Eukaryota</taxon>
        <taxon>Metazoa</taxon>
        <taxon>Ecdysozoa</taxon>
        <taxon>Arthropoda</taxon>
        <taxon>Hexapoda</taxon>
        <taxon>Insecta</taxon>
        <taxon>Pterygota</taxon>
        <taxon>Neoptera</taxon>
        <taxon>Endopterygota</taxon>
        <taxon>Hymenoptera</taxon>
        <taxon>Apocrita</taxon>
        <taxon>Proctotrupomorpha</taxon>
        <taxon>Chalcidoidea</taxon>
        <taxon>Aphelinidae</taxon>
        <taxon>Aphelininae</taxon>
        <taxon>Eretmocerus</taxon>
    </lineage>
</organism>
<dbReference type="Proteomes" id="UP001239111">
    <property type="component" value="Chromosome 1"/>
</dbReference>
<proteinExistence type="predicted"/>
<gene>
    <name evidence="1" type="ORF">QAD02_023801</name>
</gene>
<accession>A0ACC2PYI6</accession>